<dbReference type="EMBL" id="JRAA01000001">
    <property type="protein sequence ID" value="KHF25522.1"/>
    <property type="molecule type" value="Genomic_DNA"/>
</dbReference>
<accession>A0A0B0HA30</accession>
<dbReference type="InterPro" id="IPR013362">
    <property type="entry name" value="Pilus_4_PilV"/>
</dbReference>
<keyword evidence="1" id="KW-1133">Transmembrane helix</keyword>
<keyword evidence="3" id="KW-1185">Reference proteome</keyword>
<keyword evidence="1" id="KW-0472">Membrane</keyword>
<dbReference type="InterPro" id="IPR012902">
    <property type="entry name" value="N_methyl_site"/>
</dbReference>
<dbReference type="PATRIC" id="fig|2340.3.peg.43"/>
<comment type="caution">
    <text evidence="2">The sequence shown here is derived from an EMBL/GenBank/DDBJ whole genome shotgun (WGS) entry which is preliminary data.</text>
</comment>
<sequence length="190" mass="20396">MKMNSQENRSHQSGVGLIEVLIAVLLLSFAVLGASSMIIRAENNSNSAYYRAIATDIAMELSERMYSNLPALEDNDGNDTTIGGSYVTTTESNCVVPPTAYCSISTTTVSANVADCTPAQMAIFDMWQLRCANGINHLPGGTLSVQCIYDTTDTGLANNCAMRRIYVQWQASGDALPSRVVMPFKPAPIG</sequence>
<dbReference type="STRING" id="2340.JV46_13890"/>
<dbReference type="RefSeq" id="WP_052131912.1">
    <property type="nucleotide sequence ID" value="NZ_JRAA01000001.1"/>
</dbReference>
<dbReference type="Proteomes" id="UP000030856">
    <property type="component" value="Unassembled WGS sequence"/>
</dbReference>
<gene>
    <name evidence="2" type="primary">pilV</name>
    <name evidence="2" type="ORF">JV46_13890</name>
</gene>
<reference evidence="2 3" key="1">
    <citation type="journal article" date="2014" name="BMC Genomics">
        <title>The genome of the intracellular bacterium of the coastal bivalve, Solemya velum: a blueprint for thriving in and out of symbiosis.</title>
        <authorList>
            <person name="Dmytrenko O."/>
            <person name="Russell S.L."/>
            <person name="Loo W.T."/>
            <person name="Fontanez K.M."/>
            <person name="Liao L."/>
            <person name="Roeselers G."/>
            <person name="Sharma R."/>
            <person name="Stewart F.J."/>
            <person name="Newton I.L."/>
            <person name="Woyke T."/>
            <person name="Wu D."/>
            <person name="Lang J.M."/>
            <person name="Eisen J.A."/>
            <person name="Cavanaugh C.M."/>
        </authorList>
    </citation>
    <scope>NUCLEOTIDE SEQUENCE [LARGE SCALE GENOMIC DNA]</scope>
    <source>
        <strain evidence="2 3">WH</strain>
    </source>
</reference>
<protein>
    <submittedName>
        <fullName evidence="2">Type IV pilus assembly protein PilV</fullName>
    </submittedName>
</protein>
<keyword evidence="1" id="KW-0812">Transmembrane</keyword>
<dbReference type="NCBIfam" id="TIGR02523">
    <property type="entry name" value="type_IV_pilV"/>
    <property type="match status" value="1"/>
</dbReference>
<dbReference type="Pfam" id="PF07963">
    <property type="entry name" value="N_methyl"/>
    <property type="match status" value="1"/>
</dbReference>
<evidence type="ECO:0000313" key="3">
    <source>
        <dbReference type="Proteomes" id="UP000030856"/>
    </source>
</evidence>
<dbReference type="AlphaFoldDB" id="A0A0B0HA30"/>
<proteinExistence type="predicted"/>
<name>A0A0B0HA30_SOVGS</name>
<evidence type="ECO:0000256" key="1">
    <source>
        <dbReference type="SAM" id="Phobius"/>
    </source>
</evidence>
<organism evidence="2 3">
    <name type="scientific">Solemya velum gill symbiont</name>
    <dbReference type="NCBI Taxonomy" id="2340"/>
    <lineage>
        <taxon>Bacteria</taxon>
        <taxon>Pseudomonadati</taxon>
        <taxon>Pseudomonadota</taxon>
        <taxon>Gammaproteobacteria</taxon>
        <taxon>sulfur-oxidizing symbionts</taxon>
    </lineage>
</organism>
<evidence type="ECO:0000313" key="2">
    <source>
        <dbReference type="EMBL" id="KHF25522.1"/>
    </source>
</evidence>
<dbReference type="eggNOG" id="COG4967">
    <property type="taxonomic scope" value="Bacteria"/>
</dbReference>
<feature type="transmembrane region" description="Helical" evidence="1">
    <location>
        <begin position="20"/>
        <end position="39"/>
    </location>
</feature>